<dbReference type="ExpressionAtlas" id="Q19610">
    <property type="expression patterns" value="baseline and differential"/>
</dbReference>
<dbReference type="OMA" id="DAMDRHN"/>
<dbReference type="GeneID" id="179087"/>
<evidence type="ECO:0000313" key="3">
    <source>
        <dbReference type="EMBL" id="CCD66541.1"/>
    </source>
</evidence>
<evidence type="ECO:0000313" key="5">
    <source>
        <dbReference type="WormBase" id="F20A1.6a"/>
    </source>
</evidence>
<dbReference type="Proteomes" id="UP000001940">
    <property type="component" value="Chromosome V"/>
</dbReference>
<keyword evidence="2" id="KW-0732">Signal</keyword>
<feature type="region of interest" description="Disordered" evidence="1">
    <location>
        <begin position="34"/>
        <end position="96"/>
    </location>
</feature>
<dbReference type="AGR" id="WB:WBGene00017618"/>
<accession>Q19610</accession>
<feature type="compositionally biased region" description="Basic and acidic residues" evidence="1">
    <location>
        <begin position="54"/>
        <end position="65"/>
    </location>
</feature>
<dbReference type="DIP" id="DIP-24662N"/>
<dbReference type="CTD" id="179087"/>
<feature type="signal peptide" evidence="2">
    <location>
        <begin position="1"/>
        <end position="20"/>
    </location>
</feature>
<dbReference type="Bgee" id="WBGene00017618">
    <property type="expression patterns" value="Expressed in larva and 3 other cell types or tissues"/>
</dbReference>
<dbReference type="InParanoid" id="Q19610"/>
<reference evidence="3 4" key="1">
    <citation type="journal article" date="1998" name="Science">
        <title>Genome sequence of the nematode C. elegans: a platform for investigating biology.</title>
        <authorList>
            <consortium name="The C. elegans sequencing consortium"/>
            <person name="Sulson J.E."/>
            <person name="Waterston R."/>
        </authorList>
    </citation>
    <scope>NUCLEOTIDE SEQUENCE [LARGE SCALE GENOMIC DNA]</scope>
    <source>
        <strain evidence="3 4">Bristol N2</strain>
    </source>
</reference>
<feature type="chain" id="PRO_5004187348" evidence="2">
    <location>
        <begin position="21"/>
        <end position="219"/>
    </location>
</feature>
<dbReference type="WormBase" id="F20A1.6a">
    <property type="protein sequence ID" value="CE29766"/>
    <property type="gene ID" value="WBGene00017618"/>
</dbReference>
<dbReference type="OrthoDB" id="5850572at2759"/>
<protein>
    <submittedName>
        <fullName evidence="3">DUF148 domain-containing protein</fullName>
    </submittedName>
</protein>
<dbReference type="UCSC" id="F20A1.6a">
    <property type="organism name" value="c. elegans"/>
</dbReference>
<keyword evidence="4" id="KW-1185">Reference proteome</keyword>
<dbReference type="KEGG" id="cel:CELE_F20A1.6"/>
<evidence type="ECO:0000256" key="2">
    <source>
        <dbReference type="SAM" id="SignalP"/>
    </source>
</evidence>
<dbReference type="STRING" id="6239.F20A1.6a.1"/>
<organism evidence="3 4">
    <name type="scientific">Caenorhabditis elegans</name>
    <dbReference type="NCBI Taxonomy" id="6239"/>
    <lineage>
        <taxon>Eukaryota</taxon>
        <taxon>Metazoa</taxon>
        <taxon>Ecdysozoa</taxon>
        <taxon>Nematoda</taxon>
        <taxon>Chromadorea</taxon>
        <taxon>Rhabditida</taxon>
        <taxon>Rhabditina</taxon>
        <taxon>Rhabditomorpha</taxon>
        <taxon>Rhabditoidea</taxon>
        <taxon>Rhabditidae</taxon>
        <taxon>Peloderinae</taxon>
        <taxon>Caenorhabditis</taxon>
    </lineage>
</organism>
<dbReference type="RefSeq" id="NP_001023819.1">
    <property type="nucleotide sequence ID" value="NM_001028648.3"/>
</dbReference>
<dbReference type="eggNOG" id="ENOG502TH4F">
    <property type="taxonomic scope" value="Eukaryota"/>
</dbReference>
<dbReference type="FunCoup" id="Q19610">
    <property type="interactions" value="811"/>
</dbReference>
<feature type="compositionally biased region" description="Polar residues" evidence="1">
    <location>
        <begin position="71"/>
        <end position="96"/>
    </location>
</feature>
<evidence type="ECO:0000256" key="1">
    <source>
        <dbReference type="SAM" id="MobiDB-lite"/>
    </source>
</evidence>
<gene>
    <name evidence="3" type="ORF">CELE_F20A1.6</name>
    <name evidence="3 5" type="ORF">F20A1.6</name>
</gene>
<proteinExistence type="predicted"/>
<dbReference type="EMBL" id="BX284605">
    <property type="protein sequence ID" value="CCD66541.1"/>
    <property type="molecule type" value="Genomic_DNA"/>
</dbReference>
<sequence>MDNNRKIIVLALMMVGMAAAVEIQNSGSFATGTDYQKEKERQGQDPNNYKKTYHKEIPGGSEHAEVVASNEPGSNSWSQTYSKHQSFGSSDTQQSQDAMDRHNAIMSNIQHNMGMGFGGMGFGAPSTSFGTESKMMYQPDGFDDWMRDHVRIMNEMMRMQNAQIQALQQLISSSSYPRRTASYSAVKPTEIHYHTPKTVDGEVVVPRSLRDSGKRHNDD</sequence>
<dbReference type="PaxDb" id="6239-F20A1.6a"/>
<dbReference type="PIR" id="T30036">
    <property type="entry name" value="T30036"/>
</dbReference>
<name>Q19610_CAEEL</name>
<evidence type="ECO:0000313" key="4">
    <source>
        <dbReference type="Proteomes" id="UP000001940"/>
    </source>
</evidence>
<dbReference type="AlphaFoldDB" id="Q19610"/>